<keyword evidence="2" id="KW-1185">Reference proteome</keyword>
<accession>A0ABU5L9C5</accession>
<gene>
    <name evidence="1" type="ORF">Cyrtocomes_01114</name>
</gene>
<organism evidence="1 2">
    <name type="scientific">Candidatus Cyrtobacter comes</name>
    <dbReference type="NCBI Taxonomy" id="675776"/>
    <lineage>
        <taxon>Bacteria</taxon>
        <taxon>Pseudomonadati</taxon>
        <taxon>Pseudomonadota</taxon>
        <taxon>Alphaproteobacteria</taxon>
        <taxon>Rickettsiales</taxon>
        <taxon>Candidatus Midichloriaceae</taxon>
        <taxon>Candidatus Cyrtobacter</taxon>
    </lineage>
</organism>
<name>A0ABU5L9C5_9RICK</name>
<dbReference type="Proteomes" id="UP001293791">
    <property type="component" value="Unassembled WGS sequence"/>
</dbReference>
<sequence length="73" mass="8183">MSERRYEKLKDKCDNQAECDYEAEPHLVTQGSGQASMLNGNGQLADDQTELMHSVWDAFAAQCVVRGDFIAMQ</sequence>
<dbReference type="RefSeq" id="WP_322498165.1">
    <property type="nucleotide sequence ID" value="NZ_JARGYT010000095.1"/>
</dbReference>
<reference evidence="1 2" key="1">
    <citation type="submission" date="2023-02" db="EMBL/GenBank/DDBJ databases">
        <title>Host association and intracellularity evolved multiple times independently in the Rickettsiales.</title>
        <authorList>
            <person name="Castelli M."/>
            <person name="Nardi T."/>
            <person name="Gammuto L."/>
            <person name="Bellinzona G."/>
            <person name="Sabaneyeva E."/>
            <person name="Potekhin A."/>
            <person name="Serra V."/>
            <person name="Petroni G."/>
            <person name="Sassera D."/>
        </authorList>
    </citation>
    <scope>NUCLEOTIDE SEQUENCE [LARGE SCALE GENOMIC DNA]</scope>
    <source>
        <strain evidence="1 2">BOD18</strain>
    </source>
</reference>
<evidence type="ECO:0000313" key="1">
    <source>
        <dbReference type="EMBL" id="MDZ5762720.1"/>
    </source>
</evidence>
<protein>
    <submittedName>
        <fullName evidence="1">Uncharacterized protein</fullName>
    </submittedName>
</protein>
<comment type="caution">
    <text evidence="1">The sequence shown here is derived from an EMBL/GenBank/DDBJ whole genome shotgun (WGS) entry which is preliminary data.</text>
</comment>
<proteinExistence type="predicted"/>
<evidence type="ECO:0000313" key="2">
    <source>
        <dbReference type="Proteomes" id="UP001293791"/>
    </source>
</evidence>
<dbReference type="EMBL" id="JARGYT010000095">
    <property type="protein sequence ID" value="MDZ5762720.1"/>
    <property type="molecule type" value="Genomic_DNA"/>
</dbReference>